<dbReference type="Gene3D" id="1.10.640.10">
    <property type="entry name" value="Haem peroxidase domain superfamily, animal type"/>
    <property type="match status" value="1"/>
</dbReference>
<dbReference type="Proteomes" id="UP000053758">
    <property type="component" value="Unassembled WGS sequence"/>
</dbReference>
<dbReference type="InterPro" id="IPR034812">
    <property type="entry name" value="Ppo-like_N"/>
</dbReference>
<dbReference type="GO" id="GO:0051213">
    <property type="term" value="F:dioxygenase activity"/>
    <property type="evidence" value="ECO:0007669"/>
    <property type="project" value="UniProtKB-KW"/>
</dbReference>
<dbReference type="GO" id="GO:0005506">
    <property type="term" value="F:iron ion binding"/>
    <property type="evidence" value="ECO:0007669"/>
    <property type="project" value="InterPro"/>
</dbReference>
<dbReference type="CDD" id="cd09817">
    <property type="entry name" value="linoleate_diol_synthase_like"/>
    <property type="match status" value="1"/>
</dbReference>
<accession>A0A081CIK4</accession>
<evidence type="ECO:0000256" key="3">
    <source>
        <dbReference type="ARBA" id="ARBA00022964"/>
    </source>
</evidence>
<dbReference type="GO" id="GO:0004601">
    <property type="term" value="F:peroxidase activity"/>
    <property type="evidence" value="ECO:0007669"/>
    <property type="project" value="InterPro"/>
</dbReference>
<evidence type="ECO:0000256" key="1">
    <source>
        <dbReference type="ARBA" id="ARBA00022617"/>
    </source>
</evidence>
<dbReference type="SUPFAM" id="SSF48264">
    <property type="entry name" value="Cytochrome P450"/>
    <property type="match status" value="1"/>
</dbReference>
<dbReference type="InterPro" id="IPR019791">
    <property type="entry name" value="Haem_peroxidase_animal"/>
</dbReference>
<keyword evidence="5 6" id="KW-0408">Iron</keyword>
<dbReference type="PANTHER" id="PTHR11903:SF37">
    <property type="entry name" value="PSI-PRODUCING OXYGENASE A"/>
    <property type="match status" value="1"/>
</dbReference>
<evidence type="ECO:0000256" key="2">
    <source>
        <dbReference type="ARBA" id="ARBA00022723"/>
    </source>
</evidence>
<dbReference type="InterPro" id="IPR010255">
    <property type="entry name" value="Haem_peroxidase_sf"/>
</dbReference>
<evidence type="ECO:0000256" key="5">
    <source>
        <dbReference type="ARBA" id="ARBA00023004"/>
    </source>
</evidence>
<dbReference type="PROSITE" id="PS50292">
    <property type="entry name" value="PEROXIDASE_3"/>
    <property type="match status" value="1"/>
</dbReference>
<dbReference type="AlphaFoldDB" id="A0A081CIK4"/>
<proteinExistence type="predicted"/>
<dbReference type="RefSeq" id="XP_014655336.1">
    <property type="nucleotide sequence ID" value="XM_014799850.1"/>
</dbReference>
<keyword evidence="1 6" id="KW-0349">Heme</keyword>
<dbReference type="GO" id="GO:0004497">
    <property type="term" value="F:monooxygenase activity"/>
    <property type="evidence" value="ECO:0007669"/>
    <property type="project" value="InterPro"/>
</dbReference>
<keyword evidence="4" id="KW-0560">Oxidoreductase</keyword>
<protein>
    <submittedName>
        <fullName evidence="7">Linoleate diol synthase</fullName>
    </submittedName>
</protein>
<dbReference type="GeneID" id="26305484"/>
<dbReference type="SUPFAM" id="SSF48113">
    <property type="entry name" value="Heme-dependent peroxidases"/>
    <property type="match status" value="1"/>
</dbReference>
<keyword evidence="3" id="KW-0223">Dioxygenase</keyword>
<dbReference type="Pfam" id="PF03098">
    <property type="entry name" value="An_peroxidase"/>
    <property type="match status" value="2"/>
</dbReference>
<dbReference type="InterPro" id="IPR050783">
    <property type="entry name" value="Oxylipin_biosynth_metab"/>
</dbReference>
<dbReference type="InterPro" id="IPR037120">
    <property type="entry name" value="Haem_peroxidase_sf_animal"/>
</dbReference>
<dbReference type="PANTHER" id="PTHR11903">
    <property type="entry name" value="PROSTAGLANDIN G/H SYNTHASE"/>
    <property type="match status" value="1"/>
</dbReference>
<keyword evidence="2 6" id="KW-0479">Metal-binding</keyword>
<dbReference type="GO" id="GO:0006979">
    <property type="term" value="P:response to oxidative stress"/>
    <property type="evidence" value="ECO:0007669"/>
    <property type="project" value="InterPro"/>
</dbReference>
<evidence type="ECO:0000313" key="7">
    <source>
        <dbReference type="EMBL" id="GAK66500.1"/>
    </source>
</evidence>
<evidence type="ECO:0000256" key="6">
    <source>
        <dbReference type="PIRSR" id="PIRSR619791-2"/>
    </source>
</evidence>
<dbReference type="InterPro" id="IPR036396">
    <property type="entry name" value="Cyt_P450_sf"/>
</dbReference>
<feature type="binding site" description="axial binding residue" evidence="6">
    <location>
        <position position="488"/>
    </location>
    <ligand>
        <name>heme b</name>
        <dbReference type="ChEBI" id="CHEBI:60344"/>
    </ligand>
    <ligandPart>
        <name>Fe</name>
        <dbReference type="ChEBI" id="CHEBI:18248"/>
    </ligandPart>
</feature>
<reference evidence="7" key="1">
    <citation type="submission" date="2014-07" db="EMBL/GenBank/DDBJ databases">
        <title>Draft genome sequence of the yeast Pseudozyma antarctica JCM 10317 known as a producer of lipase B which used in a wide range of industrial applications.</title>
        <authorList>
            <person name="Morita T."/>
            <person name="Saika A."/>
            <person name="Koike H."/>
        </authorList>
    </citation>
    <scope>NUCLEOTIDE SEQUENCE</scope>
    <source>
        <strain evidence="7">JCM 10317</strain>
    </source>
</reference>
<name>A0A081CIK4_PSEA2</name>
<keyword evidence="8" id="KW-1185">Reference proteome</keyword>
<organism evidence="7">
    <name type="scientific">Pseudozyma antarctica</name>
    <name type="common">Yeast</name>
    <name type="synonym">Candida antarctica</name>
    <dbReference type="NCBI Taxonomy" id="84753"/>
    <lineage>
        <taxon>Eukaryota</taxon>
        <taxon>Fungi</taxon>
        <taxon>Dikarya</taxon>
        <taxon>Basidiomycota</taxon>
        <taxon>Ustilaginomycotina</taxon>
        <taxon>Ustilaginomycetes</taxon>
        <taxon>Ustilaginales</taxon>
        <taxon>Ustilaginaceae</taxon>
        <taxon>Moesziomyces</taxon>
    </lineage>
</organism>
<dbReference type="HOGENOM" id="CLU_002329_0_0_1"/>
<sequence>MQAQASEPVLLFQLRAGSASFPHVLPPTALDAFPWLQVLAAASKLLYIIASDPNRRILATALSEPLINQSDRQFPHLRGIREYLYLALGLNVSCFSAKMSTVTTETMAQIKTFVQDKVHQTTDAAGLSATETRKKAQVTLKQAQATSSAVANSSMDQLQSLLDQLNRSRVVNDVKLLGQAPNLLVSGLTGGGLDDRKMLLEQLITLLASIPVTSNISRTLSNALITIIWGDLPHPPVSFMGPEHRFRRADGSDNNIQIPKLGAANQPYSRNVQRTQPQPVNLPDPGTVYDLLLARDSFEPHPSGISSLLFNFANIIIHDIFSTTRKPGAHSSYNEHSSYLDLQVLYGANQEEQRRVRTGTMGLLKPDAIGDWRLVMMPPSTTALAIMFCRSHNYIAKRLYEVNEGHRFDDLEGEPLDEELFGIARLVNCGLFLHIILRDYIPVILNTNDSEWYVDPLEVISNVPGVGKVERGIGNSVAAEFSVLYRWHAAVSQMDEKWMNDFLSSRFPGRKPEEVSPKEFVEAAAEIKSEFADTDPGEWNLHDWERDAQGKFSDAVLAQVVKDAVSDVAAAFRARGHPSWFRPIEILGQITARKDWALCTMNEFRHFLGLKTYSSFREWNPDPKVYEAAEMLYGDIDNLELYPGLMAEEAKPSIPGSGLCPGYTISRGILSDAAALTRGDRFYTNDFSTSNLTSRGYEHSTAPQPGSHGLMGKLIMSTLPGQFTYNSVYALYPFRIPSKTIQMLKEKRVLEHYDTSYPAPARRWHAIESYSASRNLLADSAFFVTLPSVSYDESLMSSALQTISGWQGVVGEFYSVNTDTLMKARSIPFAPSGGQRIVDLLDIVNTVSAQFTSTLFGLPTPGTHGLHLGMSPQELFLMLAKPLAFAMYGSFDFQGHQTWQLEEQSETCKRRLKNLIWARLHTIDGILSPVFSLVQNISNVLGGPGNIAAGEMAKQFYHALLASGKTNDQLVRDCLNMMISLTATHSLVMMQIFKWFLLEENAEELSAMYTLAQKTDPDSMDAMRRRLMEAYRVSSITPAQPKFALQSVVLPDADGAKVQVQVGDGVFISPSALYRDPLLSDDPERYSASSDVPVRLGLGDAPSQAILEVALPAMARQFFKHAGLRMAPTGPPPVVNDAGPNPNEKLPYFVGNRGTEHPLPMETSMHLIYEAQ</sequence>
<dbReference type="GO" id="GO:0020037">
    <property type="term" value="F:heme binding"/>
    <property type="evidence" value="ECO:0007669"/>
    <property type="project" value="InterPro"/>
</dbReference>
<dbReference type="Gene3D" id="1.10.630.10">
    <property type="entry name" value="Cytochrome P450"/>
    <property type="match status" value="1"/>
</dbReference>
<evidence type="ECO:0000313" key="8">
    <source>
        <dbReference type="Proteomes" id="UP000053758"/>
    </source>
</evidence>
<gene>
    <name evidence="7" type="ORF">PAN0_013c4722</name>
</gene>
<dbReference type="EMBL" id="DF830080">
    <property type="protein sequence ID" value="GAK66500.1"/>
    <property type="molecule type" value="Genomic_DNA"/>
</dbReference>
<dbReference type="GO" id="GO:0006631">
    <property type="term" value="P:fatty acid metabolic process"/>
    <property type="evidence" value="ECO:0007669"/>
    <property type="project" value="UniProtKB-ARBA"/>
</dbReference>
<evidence type="ECO:0000256" key="4">
    <source>
        <dbReference type="ARBA" id="ARBA00023002"/>
    </source>
</evidence>
<dbReference type="GO" id="GO:0016705">
    <property type="term" value="F:oxidoreductase activity, acting on paired donors, with incorporation or reduction of molecular oxygen"/>
    <property type="evidence" value="ECO:0007669"/>
    <property type="project" value="InterPro"/>
</dbReference>